<evidence type="ECO:0000256" key="7">
    <source>
        <dbReference type="ARBA" id="ARBA00022694"/>
    </source>
</evidence>
<gene>
    <name evidence="10" type="ORF">CDAUBV1_LOCUS9015</name>
</gene>
<evidence type="ECO:0000256" key="4">
    <source>
        <dbReference type="ARBA" id="ARBA00022603"/>
    </source>
</evidence>
<dbReference type="Pfam" id="PF07757">
    <property type="entry name" value="AdoMet_MTase"/>
    <property type="match status" value="1"/>
</dbReference>
<evidence type="ECO:0000256" key="3">
    <source>
        <dbReference type="ARBA" id="ARBA00022490"/>
    </source>
</evidence>
<dbReference type="PANTHER" id="PTHR21210">
    <property type="entry name" value="TRNA (URACIL-O(2)-)-METHYLTRANSFERASE-RELATED"/>
    <property type="match status" value="1"/>
</dbReference>
<evidence type="ECO:0000256" key="8">
    <source>
        <dbReference type="ARBA" id="ARBA00047957"/>
    </source>
</evidence>
<dbReference type="GO" id="GO:0030488">
    <property type="term" value="P:tRNA methylation"/>
    <property type="evidence" value="ECO:0007669"/>
    <property type="project" value="UniProtKB-UniRule"/>
</dbReference>
<comment type="similarity">
    <text evidence="2 9">Belongs to the TRM44 family.</text>
</comment>
<dbReference type="AlphaFoldDB" id="A0AAV2TDY9"/>
<keyword evidence="5 9" id="KW-0808">Transferase</keyword>
<proteinExistence type="inferred from homology"/>
<comment type="subcellular location">
    <subcellularLocation>
        <location evidence="1 9">Cytoplasm</location>
    </subcellularLocation>
</comment>
<organism evidence="10 11">
    <name type="scientific">Calicophoron daubneyi</name>
    <name type="common">Rumen fluke</name>
    <name type="synonym">Paramphistomum daubneyi</name>
    <dbReference type="NCBI Taxonomy" id="300641"/>
    <lineage>
        <taxon>Eukaryota</taxon>
        <taxon>Metazoa</taxon>
        <taxon>Spiralia</taxon>
        <taxon>Lophotrochozoa</taxon>
        <taxon>Platyhelminthes</taxon>
        <taxon>Trematoda</taxon>
        <taxon>Digenea</taxon>
        <taxon>Plagiorchiida</taxon>
        <taxon>Pronocephalata</taxon>
        <taxon>Paramphistomoidea</taxon>
        <taxon>Paramphistomidae</taxon>
        <taxon>Calicophoron</taxon>
    </lineage>
</organism>
<comment type="catalytic activity">
    <reaction evidence="8 9">
        <text>uridine(44) in tRNA(Ser) + S-adenosyl-L-methionine = 2'-O-methyluridine(44) in tRNA(Ser) + S-adenosyl-L-homocysteine + H(+)</text>
        <dbReference type="Rhea" id="RHEA:43100"/>
        <dbReference type="Rhea" id="RHEA-COMP:10339"/>
        <dbReference type="Rhea" id="RHEA-COMP:10340"/>
        <dbReference type="ChEBI" id="CHEBI:15378"/>
        <dbReference type="ChEBI" id="CHEBI:57856"/>
        <dbReference type="ChEBI" id="CHEBI:59789"/>
        <dbReference type="ChEBI" id="CHEBI:65315"/>
        <dbReference type="ChEBI" id="CHEBI:74478"/>
        <dbReference type="EC" id="2.1.1.211"/>
    </reaction>
</comment>
<name>A0AAV2TDY9_CALDB</name>
<dbReference type="EC" id="2.1.1.211" evidence="9"/>
<dbReference type="Proteomes" id="UP001497525">
    <property type="component" value="Unassembled WGS sequence"/>
</dbReference>
<dbReference type="GO" id="GO:0141101">
    <property type="term" value="F:tRNA(Ser) (uridine(44)-2'-O-)-methyltransferase activity"/>
    <property type="evidence" value="ECO:0007669"/>
    <property type="project" value="UniProtKB-EC"/>
</dbReference>
<dbReference type="EMBL" id="CAXLJL010000234">
    <property type="protein sequence ID" value="CAL5134920.1"/>
    <property type="molecule type" value="Genomic_DNA"/>
</dbReference>
<evidence type="ECO:0000256" key="2">
    <source>
        <dbReference type="ARBA" id="ARBA00009056"/>
    </source>
</evidence>
<dbReference type="PANTHER" id="PTHR21210:SF0">
    <property type="entry name" value="TRNA (URACIL-O(2)-)-METHYLTRANSFERASE-RELATED"/>
    <property type="match status" value="1"/>
</dbReference>
<evidence type="ECO:0000313" key="11">
    <source>
        <dbReference type="Proteomes" id="UP001497525"/>
    </source>
</evidence>
<keyword evidence="6 9" id="KW-0949">S-adenosyl-L-methionine</keyword>
<evidence type="ECO:0000256" key="1">
    <source>
        <dbReference type="ARBA" id="ARBA00004496"/>
    </source>
</evidence>
<evidence type="ECO:0000256" key="9">
    <source>
        <dbReference type="RuleBase" id="RU368004"/>
    </source>
</evidence>
<comment type="function">
    <text evidence="9">Adenosyl-L-methionine (AdoMet)-dependent tRNA (uracil-O(2)-)-methyltransferase.</text>
</comment>
<evidence type="ECO:0000256" key="6">
    <source>
        <dbReference type="ARBA" id="ARBA00022691"/>
    </source>
</evidence>
<dbReference type="GO" id="GO:0005737">
    <property type="term" value="C:cytoplasm"/>
    <property type="evidence" value="ECO:0007669"/>
    <property type="project" value="UniProtKB-SubCell"/>
</dbReference>
<keyword evidence="4 9" id="KW-0489">Methyltransferase</keyword>
<protein>
    <recommendedName>
        <fullName evidence="9">tRNA (uracil-O(2)-)-methyltransferase</fullName>
        <ecNumber evidence="9">2.1.1.211</ecNumber>
    </recommendedName>
</protein>
<sequence length="387" mass="43858">MCIWKDPSDVFFVDIGCGNGLLVYLLISEGFRGLGVDIRHRRIWDSYPASVRESLKESTLDAEHNPGFPQANWLIGNHSDELTPWIPVLAARTSHSCKVFVIPCCPFGLFGKYGNFKHSDTQSGISSTDAWVKSEVHKQSHYRAYIEYLKGLFFACWFKPEVDTLRIPSTKRICILGRHLISDEKTDPTLYLERMSAIGRAIEDERRCIKSNSTVFVPRDHDEPVLNCTSLPSEVKLSVGDLIFKAVLDGRPDIELFKSQNLVVSADGKVKTLDGRWWNPGGYLNLNDVATLVPSHHLELMKMQHGGLQTLLRNHHQAFVATRGKVRLRWIPEKMAQCSENVDTKSRSRGTTECTKRKTKPCWMVAHHPDGCPYPPEVCDFIHLTDV</sequence>
<evidence type="ECO:0000313" key="10">
    <source>
        <dbReference type="EMBL" id="CAL5134920.1"/>
    </source>
</evidence>
<accession>A0AAV2TDY9</accession>
<reference evidence="10" key="1">
    <citation type="submission" date="2024-06" db="EMBL/GenBank/DDBJ databases">
        <authorList>
            <person name="Liu X."/>
            <person name="Lenzi L."/>
            <person name="Haldenby T S."/>
            <person name="Uol C."/>
        </authorList>
    </citation>
    <scope>NUCLEOTIDE SEQUENCE</scope>
</reference>
<dbReference type="InterPro" id="IPR011671">
    <property type="entry name" value="tRNA_uracil_MeTrfase"/>
</dbReference>
<keyword evidence="7 9" id="KW-0819">tRNA processing</keyword>
<evidence type="ECO:0000256" key="5">
    <source>
        <dbReference type="ARBA" id="ARBA00022679"/>
    </source>
</evidence>
<keyword evidence="3 9" id="KW-0963">Cytoplasm</keyword>
<comment type="caution">
    <text evidence="10">The sequence shown here is derived from an EMBL/GenBank/DDBJ whole genome shotgun (WGS) entry which is preliminary data.</text>
</comment>